<sequence>DGQYVSPYLLKMKGCMETLERLGYPMPKELCVSLILNSPNKDYDRGGKIQEDKKKSQGEKGKDKGKTKLAYVPKPKISPPPKRDNLATDSICHQCKEGLTRRRKLKHGALNMYVGNGMRLAVEAIVSFDLIFPNELVIILDNFHYALSITRGVVSLSRLIDNGYMHTFVDYGIYVMNDDVFYFNAIPHDGIDEIDMHNLYPN</sequence>
<dbReference type="EMBL" id="BKCJ010551275">
    <property type="protein sequence ID" value="GFB09691.1"/>
    <property type="molecule type" value="Genomic_DNA"/>
</dbReference>
<feature type="compositionally biased region" description="Basic and acidic residues" evidence="1">
    <location>
        <begin position="43"/>
        <end position="66"/>
    </location>
</feature>
<organism evidence="2">
    <name type="scientific">Tanacetum cinerariifolium</name>
    <name type="common">Dalmatian daisy</name>
    <name type="synonym">Chrysanthemum cinerariifolium</name>
    <dbReference type="NCBI Taxonomy" id="118510"/>
    <lineage>
        <taxon>Eukaryota</taxon>
        <taxon>Viridiplantae</taxon>
        <taxon>Streptophyta</taxon>
        <taxon>Embryophyta</taxon>
        <taxon>Tracheophyta</taxon>
        <taxon>Spermatophyta</taxon>
        <taxon>Magnoliopsida</taxon>
        <taxon>eudicotyledons</taxon>
        <taxon>Gunneridae</taxon>
        <taxon>Pentapetalae</taxon>
        <taxon>asterids</taxon>
        <taxon>campanulids</taxon>
        <taxon>Asterales</taxon>
        <taxon>Asteraceae</taxon>
        <taxon>Asteroideae</taxon>
        <taxon>Anthemideae</taxon>
        <taxon>Anthemidinae</taxon>
        <taxon>Tanacetum</taxon>
    </lineage>
</organism>
<feature type="non-terminal residue" evidence="2">
    <location>
        <position position="1"/>
    </location>
</feature>
<name>A0A699KT95_TANCI</name>
<evidence type="ECO:0000256" key="1">
    <source>
        <dbReference type="SAM" id="MobiDB-lite"/>
    </source>
</evidence>
<proteinExistence type="predicted"/>
<protein>
    <submittedName>
        <fullName evidence="2">Uncharacterized protein</fullName>
    </submittedName>
</protein>
<gene>
    <name evidence="2" type="ORF">Tci_681662</name>
</gene>
<feature type="non-terminal residue" evidence="2">
    <location>
        <position position="202"/>
    </location>
</feature>
<accession>A0A699KT95</accession>
<evidence type="ECO:0000313" key="2">
    <source>
        <dbReference type="EMBL" id="GFB09691.1"/>
    </source>
</evidence>
<feature type="region of interest" description="Disordered" evidence="1">
    <location>
        <begin position="43"/>
        <end position="67"/>
    </location>
</feature>
<comment type="caution">
    <text evidence="2">The sequence shown here is derived from an EMBL/GenBank/DDBJ whole genome shotgun (WGS) entry which is preliminary data.</text>
</comment>
<reference evidence="2" key="1">
    <citation type="journal article" date="2019" name="Sci. Rep.">
        <title>Draft genome of Tanacetum cinerariifolium, the natural source of mosquito coil.</title>
        <authorList>
            <person name="Yamashiro T."/>
            <person name="Shiraishi A."/>
            <person name="Satake H."/>
            <person name="Nakayama K."/>
        </authorList>
    </citation>
    <scope>NUCLEOTIDE SEQUENCE</scope>
</reference>
<dbReference type="AlphaFoldDB" id="A0A699KT95"/>